<evidence type="ECO:0000313" key="4">
    <source>
        <dbReference type="Proteomes" id="UP000035762"/>
    </source>
</evidence>
<dbReference type="Pfam" id="PF13467">
    <property type="entry name" value="RHH_4"/>
    <property type="match status" value="1"/>
</dbReference>
<gene>
    <name evidence="3" type="ORF">BN961_00677</name>
</gene>
<evidence type="ECO:0000313" key="3">
    <source>
        <dbReference type="EMBL" id="CEG07290.1"/>
    </source>
</evidence>
<keyword evidence="4" id="KW-1185">Reference proteome</keyword>
<evidence type="ECO:0000259" key="2">
    <source>
        <dbReference type="Pfam" id="PF13467"/>
    </source>
</evidence>
<accession>A0A090MIA3</accession>
<dbReference type="EMBL" id="CCAZ020000001">
    <property type="protein sequence ID" value="CEG07290.1"/>
    <property type="molecule type" value="Genomic_DNA"/>
</dbReference>
<sequence length="96" mass="10526">MKSPVVKRSIVVAGHKTSVSLEEAFWNGMKEISSARGMTLSELVGEIDGQRKQGNLSSAIRLFVLDHYRSMTQGPLEPNGAHDSKREPVMDTQAAE</sequence>
<protein>
    <recommendedName>
        <fullName evidence="2">Ribbon-helix-helix domain-containing protein</fullName>
    </recommendedName>
</protein>
<dbReference type="STRING" id="1035.BN961_00677"/>
<organism evidence="3 4">
    <name type="scientific">Afipia felis</name>
    <name type="common">Cat scratch disease bacillus</name>
    <dbReference type="NCBI Taxonomy" id="1035"/>
    <lineage>
        <taxon>Bacteria</taxon>
        <taxon>Pseudomonadati</taxon>
        <taxon>Pseudomonadota</taxon>
        <taxon>Alphaproteobacteria</taxon>
        <taxon>Hyphomicrobiales</taxon>
        <taxon>Nitrobacteraceae</taxon>
        <taxon>Afipia</taxon>
    </lineage>
</organism>
<comment type="caution">
    <text evidence="3">The sequence shown here is derived from an EMBL/GenBank/DDBJ whole genome shotgun (WGS) entry which is preliminary data.</text>
</comment>
<dbReference type="InterPro" id="IPR027373">
    <property type="entry name" value="RHH_dom"/>
</dbReference>
<proteinExistence type="predicted"/>
<dbReference type="Proteomes" id="UP000035762">
    <property type="component" value="Unassembled WGS sequence"/>
</dbReference>
<dbReference type="OrthoDB" id="7477016at2"/>
<dbReference type="AlphaFoldDB" id="A0A090MIA3"/>
<dbReference type="RefSeq" id="WP_009337094.1">
    <property type="nucleotide sequence ID" value="NZ_CCAZ020000001.1"/>
</dbReference>
<feature type="domain" description="Ribbon-helix-helix" evidence="2">
    <location>
        <begin position="6"/>
        <end position="68"/>
    </location>
</feature>
<feature type="compositionally biased region" description="Basic and acidic residues" evidence="1">
    <location>
        <begin position="80"/>
        <end position="89"/>
    </location>
</feature>
<dbReference type="Gene3D" id="1.10.3990.20">
    <property type="entry name" value="protein bp1543"/>
    <property type="match status" value="1"/>
</dbReference>
<feature type="region of interest" description="Disordered" evidence="1">
    <location>
        <begin position="73"/>
        <end position="96"/>
    </location>
</feature>
<name>A0A090MIA3_AFIFE</name>
<evidence type="ECO:0000256" key="1">
    <source>
        <dbReference type="SAM" id="MobiDB-lite"/>
    </source>
</evidence>
<reference evidence="3 4" key="1">
    <citation type="journal article" date="2014" name="Genome Announc.">
        <title>Genome Sequence of Afipia felis Strain 76713, Isolated in Hospital Water Using an Amoeba Co-Culture Procedure.</title>
        <authorList>
            <person name="Benamar S."/>
            <person name="La Scola B."/>
            <person name="Croce O."/>
        </authorList>
    </citation>
    <scope>NUCLEOTIDE SEQUENCE [LARGE SCALE GENOMIC DNA]</scope>
    <source>
        <strain evidence="3 4">76713</strain>
    </source>
</reference>
<dbReference type="InterPro" id="IPR038268">
    <property type="entry name" value="RHH_sf"/>
</dbReference>